<organism evidence="1 2">
    <name type="scientific">Legionella septentrionalis</name>
    <dbReference type="NCBI Taxonomy" id="2498109"/>
    <lineage>
        <taxon>Bacteria</taxon>
        <taxon>Pseudomonadati</taxon>
        <taxon>Pseudomonadota</taxon>
        <taxon>Gammaproteobacteria</taxon>
        <taxon>Legionellales</taxon>
        <taxon>Legionellaceae</taxon>
        <taxon>Legionella</taxon>
    </lineage>
</organism>
<name>A0A433JLZ6_9GAMM</name>
<dbReference type="RefSeq" id="WP_127111019.1">
    <property type="nucleotide sequence ID" value="NZ_RZGR01000002.1"/>
</dbReference>
<dbReference type="Proteomes" id="UP000288012">
    <property type="component" value="Unassembled WGS sequence"/>
</dbReference>
<dbReference type="AlphaFoldDB" id="A0A433JLZ6"/>
<accession>A0A433JLZ6</accession>
<sequence length="258" mass="29390">MKICLIGNSHIACIKKAWDSLASQYPFTITFFGSHADTLLNTQAQDKKFTPTNAQVKRSFSITSGGQEEVDFTQFDICIVHGILTPLRNWFPLWRDLRKNIFYSRAFIDACIETFNPIVQHLIKEITACTKHPLIFTPKPNPAILERKQLISPAEYSELCSFMSIRFNALGLHYIPQPDETLADFFYTKAEFNKNGLGLGSVPKKEESFAPADNVRHMNAAYGEIYLKHVFNYINTTVMDLSTQNRKKINATNELQIA</sequence>
<keyword evidence="2" id="KW-1185">Reference proteome</keyword>
<comment type="caution">
    <text evidence="1">The sequence shown here is derived from an EMBL/GenBank/DDBJ whole genome shotgun (WGS) entry which is preliminary data.</text>
</comment>
<reference evidence="1 2" key="1">
    <citation type="submission" date="2018-12" db="EMBL/GenBank/DDBJ databases">
        <title>Legionella sp,whole genome shotgun sequence.</title>
        <authorList>
            <person name="Wu H."/>
        </authorList>
    </citation>
    <scope>NUCLEOTIDE SEQUENCE [LARGE SCALE GENOMIC DNA]</scope>
    <source>
        <strain evidence="2">km714</strain>
    </source>
</reference>
<evidence type="ECO:0000313" key="2">
    <source>
        <dbReference type="Proteomes" id="UP000288012"/>
    </source>
</evidence>
<evidence type="ECO:0000313" key="1">
    <source>
        <dbReference type="EMBL" id="RUQ91054.1"/>
    </source>
</evidence>
<protein>
    <submittedName>
        <fullName evidence="1">Uncharacterized protein</fullName>
    </submittedName>
</protein>
<proteinExistence type="predicted"/>
<dbReference type="EMBL" id="RZGR01000002">
    <property type="protein sequence ID" value="RUQ91054.1"/>
    <property type="molecule type" value="Genomic_DNA"/>
</dbReference>
<gene>
    <name evidence="1" type="ORF">EKM59_00810</name>
</gene>